<name>A0A5M3WEE0_9ACTN</name>
<evidence type="ECO:0000259" key="1">
    <source>
        <dbReference type="Pfam" id="PF13577"/>
    </source>
</evidence>
<keyword evidence="3" id="KW-1185">Reference proteome</keyword>
<sequence>MDLHARYANAIDDGDAEAWARCFTPDGVLRTNRPLEVTGRSALREFAESWIASRPGPSRHITWHHLVLEAELAGRCSAGLLVTTAEGVSMSYTAVYRDRFERVRAEWLLKERVVAIDRPERWES</sequence>
<reference evidence="2 3" key="1">
    <citation type="submission" date="2019-10" db="EMBL/GenBank/DDBJ databases">
        <title>Whole genome shotgun sequence of Acrocarpospora macrocephala NBRC 16266.</title>
        <authorList>
            <person name="Ichikawa N."/>
            <person name="Kimura A."/>
            <person name="Kitahashi Y."/>
            <person name="Komaki H."/>
            <person name="Oguchi A."/>
        </authorList>
    </citation>
    <scope>NUCLEOTIDE SEQUENCE [LARGE SCALE GENOMIC DNA]</scope>
    <source>
        <strain evidence="2 3">NBRC 16266</strain>
    </source>
</reference>
<protein>
    <recommendedName>
        <fullName evidence="1">SnoaL-like domain-containing protein</fullName>
    </recommendedName>
</protein>
<proteinExistence type="predicted"/>
<organism evidence="2 3">
    <name type="scientific">Acrocarpospora macrocephala</name>
    <dbReference type="NCBI Taxonomy" id="150177"/>
    <lineage>
        <taxon>Bacteria</taxon>
        <taxon>Bacillati</taxon>
        <taxon>Actinomycetota</taxon>
        <taxon>Actinomycetes</taxon>
        <taxon>Streptosporangiales</taxon>
        <taxon>Streptosporangiaceae</taxon>
        <taxon>Acrocarpospora</taxon>
    </lineage>
</organism>
<feature type="domain" description="SnoaL-like" evidence="1">
    <location>
        <begin position="2"/>
        <end position="112"/>
    </location>
</feature>
<gene>
    <name evidence="2" type="ORF">Amac_008110</name>
</gene>
<dbReference type="Gene3D" id="3.10.450.50">
    <property type="match status" value="1"/>
</dbReference>
<dbReference type="InterPro" id="IPR037401">
    <property type="entry name" value="SnoaL-like"/>
</dbReference>
<accession>A0A5M3WEE0</accession>
<dbReference type="CDD" id="cd00531">
    <property type="entry name" value="NTF2_like"/>
    <property type="match status" value="1"/>
</dbReference>
<dbReference type="InterPro" id="IPR032710">
    <property type="entry name" value="NTF2-like_dom_sf"/>
</dbReference>
<dbReference type="Pfam" id="PF13577">
    <property type="entry name" value="SnoaL_4"/>
    <property type="match status" value="1"/>
</dbReference>
<evidence type="ECO:0000313" key="3">
    <source>
        <dbReference type="Proteomes" id="UP000331127"/>
    </source>
</evidence>
<dbReference type="SUPFAM" id="SSF54427">
    <property type="entry name" value="NTF2-like"/>
    <property type="match status" value="1"/>
</dbReference>
<evidence type="ECO:0000313" key="2">
    <source>
        <dbReference type="EMBL" id="GES07216.1"/>
    </source>
</evidence>
<dbReference type="EMBL" id="BLAE01000005">
    <property type="protein sequence ID" value="GES07216.1"/>
    <property type="molecule type" value="Genomic_DNA"/>
</dbReference>
<dbReference type="AlphaFoldDB" id="A0A5M3WEE0"/>
<dbReference type="Proteomes" id="UP000331127">
    <property type="component" value="Unassembled WGS sequence"/>
</dbReference>
<comment type="caution">
    <text evidence="2">The sequence shown here is derived from an EMBL/GenBank/DDBJ whole genome shotgun (WGS) entry which is preliminary data.</text>
</comment>